<comment type="similarity">
    <text evidence="1">Belongs to the AHA1 family.</text>
</comment>
<name>A0A918TUF4_9RHOB</name>
<dbReference type="RefSeq" id="WP_189412619.1">
    <property type="nucleotide sequence ID" value="NZ_BMYJ01000010.1"/>
</dbReference>
<dbReference type="CDD" id="cd08898">
    <property type="entry name" value="SRPBCC_CalC_Aha1-like_5"/>
    <property type="match status" value="1"/>
</dbReference>
<dbReference type="InterPro" id="IPR013538">
    <property type="entry name" value="ASHA1/2-like_C"/>
</dbReference>
<feature type="domain" description="Activator of Hsp90 ATPase homologue 1/2-like C-terminal" evidence="2">
    <location>
        <begin position="13"/>
        <end position="144"/>
    </location>
</feature>
<accession>A0A918TUF4</accession>
<dbReference type="Pfam" id="PF08327">
    <property type="entry name" value="AHSA1"/>
    <property type="match status" value="1"/>
</dbReference>
<evidence type="ECO:0000313" key="4">
    <source>
        <dbReference type="Proteomes" id="UP000638981"/>
    </source>
</evidence>
<dbReference type="EMBL" id="BMYJ01000010">
    <property type="protein sequence ID" value="GHC63852.1"/>
    <property type="molecule type" value="Genomic_DNA"/>
</dbReference>
<evidence type="ECO:0000259" key="2">
    <source>
        <dbReference type="Pfam" id="PF08327"/>
    </source>
</evidence>
<dbReference type="AlphaFoldDB" id="A0A918TUF4"/>
<comment type="caution">
    <text evidence="3">The sequence shown here is derived from an EMBL/GenBank/DDBJ whole genome shotgun (WGS) entry which is preliminary data.</text>
</comment>
<dbReference type="Proteomes" id="UP000638981">
    <property type="component" value="Unassembled WGS sequence"/>
</dbReference>
<evidence type="ECO:0000313" key="3">
    <source>
        <dbReference type="EMBL" id="GHC63852.1"/>
    </source>
</evidence>
<sequence length="153" mass="17086">MQNKITRSTDISATPEQVWAALTDHRRFSQWFGVQLQQPFEPGQQTQGPMQLVACLGLILKIDVLAMDAPHRFAWRWPAFDAEAHAYSYDQPWTEVVFDLNPIAGGTRLTVTETGFAALGGGLAARALAGNTDGWAFQFDRLERFCTERQAAE</sequence>
<dbReference type="Gene3D" id="3.30.530.20">
    <property type="match status" value="1"/>
</dbReference>
<reference evidence="3" key="1">
    <citation type="journal article" date="2014" name="Int. J. Syst. Evol. Microbiol.">
        <title>Complete genome sequence of Corynebacterium casei LMG S-19264T (=DSM 44701T), isolated from a smear-ripened cheese.</title>
        <authorList>
            <consortium name="US DOE Joint Genome Institute (JGI-PGF)"/>
            <person name="Walter F."/>
            <person name="Albersmeier A."/>
            <person name="Kalinowski J."/>
            <person name="Ruckert C."/>
        </authorList>
    </citation>
    <scope>NUCLEOTIDE SEQUENCE</scope>
    <source>
        <strain evidence="3">KCTC 23310</strain>
    </source>
</reference>
<keyword evidence="4" id="KW-1185">Reference proteome</keyword>
<evidence type="ECO:0000256" key="1">
    <source>
        <dbReference type="ARBA" id="ARBA00006817"/>
    </source>
</evidence>
<protein>
    <submittedName>
        <fullName evidence="3">Vanillate O-demethylase oxidoreductase VanB</fullName>
    </submittedName>
</protein>
<organism evidence="3 4">
    <name type="scientific">Neogemmobacter tilapiae</name>
    <dbReference type="NCBI Taxonomy" id="875041"/>
    <lineage>
        <taxon>Bacteria</taxon>
        <taxon>Pseudomonadati</taxon>
        <taxon>Pseudomonadota</taxon>
        <taxon>Alphaproteobacteria</taxon>
        <taxon>Rhodobacterales</taxon>
        <taxon>Paracoccaceae</taxon>
        <taxon>Neogemmobacter</taxon>
    </lineage>
</organism>
<gene>
    <name evidence="3" type="ORF">GCM10007315_30320</name>
</gene>
<proteinExistence type="inferred from homology"/>
<dbReference type="InterPro" id="IPR023393">
    <property type="entry name" value="START-like_dom_sf"/>
</dbReference>
<reference evidence="3" key="2">
    <citation type="submission" date="2020-09" db="EMBL/GenBank/DDBJ databases">
        <authorList>
            <person name="Sun Q."/>
            <person name="Kim S."/>
        </authorList>
    </citation>
    <scope>NUCLEOTIDE SEQUENCE</scope>
    <source>
        <strain evidence="3">KCTC 23310</strain>
    </source>
</reference>
<dbReference type="SUPFAM" id="SSF55961">
    <property type="entry name" value="Bet v1-like"/>
    <property type="match status" value="1"/>
</dbReference>